<dbReference type="PANTHER" id="PTHR43679:SF2">
    <property type="entry name" value="OCTANOYL-[GCVH]:PROTEIN N-OCTANOYLTRANSFERASE"/>
    <property type="match status" value="1"/>
</dbReference>
<reference evidence="2" key="1">
    <citation type="submission" date="2019-12" db="EMBL/GenBank/DDBJ databases">
        <title>High-Quality draft genome sequences of three cyanobacteria isolated from the limestone walls of the Old Cathedral of Coimbra.</title>
        <authorList>
            <person name="Tiago I."/>
            <person name="Soares F."/>
            <person name="Portugal A."/>
        </authorList>
    </citation>
    <scope>NUCLEOTIDE SEQUENCE [LARGE SCALE GENOMIC DNA]</scope>
    <source>
        <strain evidence="2">C</strain>
    </source>
</reference>
<dbReference type="Proteomes" id="UP000607397">
    <property type="component" value="Unassembled WGS sequence"/>
</dbReference>
<proteinExistence type="predicted"/>
<accession>A0A8K2A9M4</accession>
<dbReference type="Pfam" id="PF21948">
    <property type="entry name" value="LplA-B_cat"/>
    <property type="match status" value="1"/>
</dbReference>
<dbReference type="Gene3D" id="3.30.930.10">
    <property type="entry name" value="Bira Bifunctional Protein, Domain 2"/>
    <property type="match status" value="1"/>
</dbReference>
<keyword evidence="2" id="KW-0436">Ligase</keyword>
<dbReference type="PROSITE" id="PS51733">
    <property type="entry name" value="BPL_LPL_CATALYTIC"/>
    <property type="match status" value="1"/>
</dbReference>
<evidence type="ECO:0000313" key="2">
    <source>
        <dbReference type="EMBL" id="NCJ08180.1"/>
    </source>
</evidence>
<evidence type="ECO:0000259" key="1">
    <source>
        <dbReference type="PROSITE" id="PS51733"/>
    </source>
</evidence>
<keyword evidence="3" id="KW-1185">Reference proteome</keyword>
<protein>
    <submittedName>
        <fullName evidence="2">Lipoate--protein ligase family protein</fullName>
    </submittedName>
</protein>
<name>A0A8K2A9M4_9CYAN</name>
<dbReference type="SUPFAM" id="SSF55681">
    <property type="entry name" value="Class II aaRS and biotin synthetases"/>
    <property type="match status" value="1"/>
</dbReference>
<organism evidence="2 3">
    <name type="scientific">Petrachloros mirabilis ULC683</name>
    <dbReference type="NCBI Taxonomy" id="2781853"/>
    <lineage>
        <taxon>Bacteria</taxon>
        <taxon>Bacillati</taxon>
        <taxon>Cyanobacteriota</taxon>
        <taxon>Cyanophyceae</taxon>
        <taxon>Synechococcales</taxon>
        <taxon>Petrachlorosaceae</taxon>
        <taxon>Petrachloros</taxon>
        <taxon>Petrachloros mirabilis</taxon>
    </lineage>
</organism>
<sequence>MGAIWRLIPPFEAPGWQHMAVDAWLLRQCAQGRHPPVLRFYTWSPAALSLGYHQQHWPPHWHQLQWQGCPLPLVRRPTGGRGVLHQGDLTYAVVCPSPTGHRRQTYEFICEFLIRGWQTLGFSLDYGQGGRGYAQQPHCFGTATTADLVLSNGTKWIGSAQAWSRQTVLQHGSIRLNPDPHLWQQVFCEPLPPPLDSEIPHRSEVSSTLTAAAEDWFQVQFQIQPLSVAELAATSVGALD</sequence>
<dbReference type="AlphaFoldDB" id="A0A8K2A9M4"/>
<comment type="caution">
    <text evidence="2">The sequence shown here is derived from an EMBL/GenBank/DDBJ whole genome shotgun (WGS) entry which is preliminary data.</text>
</comment>
<gene>
    <name evidence="2" type="ORF">GS597_17025</name>
</gene>
<dbReference type="InterPro" id="IPR004143">
    <property type="entry name" value="BPL_LPL_catalytic"/>
</dbReference>
<dbReference type="InterPro" id="IPR045864">
    <property type="entry name" value="aa-tRNA-synth_II/BPL/LPL"/>
</dbReference>
<dbReference type="InterPro" id="IPR050664">
    <property type="entry name" value="Octanoyltrans_LipM/LipL"/>
</dbReference>
<dbReference type="EMBL" id="WVIC01000043">
    <property type="protein sequence ID" value="NCJ08180.1"/>
    <property type="molecule type" value="Genomic_DNA"/>
</dbReference>
<dbReference type="GO" id="GO:0016874">
    <property type="term" value="F:ligase activity"/>
    <property type="evidence" value="ECO:0007669"/>
    <property type="project" value="UniProtKB-KW"/>
</dbReference>
<dbReference type="PANTHER" id="PTHR43679">
    <property type="entry name" value="OCTANOYLTRANSFERASE LIPM-RELATED"/>
    <property type="match status" value="1"/>
</dbReference>
<evidence type="ECO:0000313" key="3">
    <source>
        <dbReference type="Proteomes" id="UP000607397"/>
    </source>
</evidence>
<dbReference type="RefSeq" id="WP_161826657.1">
    <property type="nucleotide sequence ID" value="NZ_WVIC01000043.1"/>
</dbReference>
<feature type="domain" description="BPL/LPL catalytic" evidence="1">
    <location>
        <begin position="32"/>
        <end position="221"/>
    </location>
</feature>
<dbReference type="CDD" id="cd16443">
    <property type="entry name" value="LplA"/>
    <property type="match status" value="1"/>
</dbReference>